<name>A0ABU1AUV7_9BACT</name>
<proteinExistence type="predicted"/>
<evidence type="ECO:0000313" key="1">
    <source>
        <dbReference type="EMBL" id="MDQ8207944.1"/>
    </source>
</evidence>
<keyword evidence="2" id="KW-1185">Reference proteome</keyword>
<protein>
    <recommendedName>
        <fullName evidence="3">3-methyladenine DNA glycosylase</fullName>
    </recommendedName>
</protein>
<evidence type="ECO:0008006" key="3">
    <source>
        <dbReference type="Google" id="ProtNLM"/>
    </source>
</evidence>
<gene>
    <name evidence="1" type="ORF">QEH52_10505</name>
</gene>
<sequence length="297" mass="34242">MKEAENTLLPAQAWQAIAEQHRQRAEKWTTPYRARRAARQMHPIYDFLFIYYRNKPSQLEAWHPGLGIGLQEAPLGDTYKSKHYSCRNGITRLDPTLMTDSTRHRMEMVERLCQAVKERPPAFGCFGMHEWAMVYQGDADGEVRHGERLPLRLSQQATDAYVRSRPIQCTHFDAFRFFSPGAKAFNRIQPSKDSRIENEQCGCLHTNMDLYKLAAQCMPWIGSELLWQCFHFAVGARQLDMQASPYDCSSLGFEPVKVETPSGKLEYERRQRALSEAAQPLRDELIARLQAVLQTES</sequence>
<accession>A0ABU1AUV7</accession>
<organism evidence="1 2">
    <name type="scientific">Thalassobacterium maritimum</name>
    <dbReference type="NCBI Taxonomy" id="3041265"/>
    <lineage>
        <taxon>Bacteria</taxon>
        <taxon>Pseudomonadati</taxon>
        <taxon>Verrucomicrobiota</taxon>
        <taxon>Opitutia</taxon>
        <taxon>Puniceicoccales</taxon>
        <taxon>Coraliomargaritaceae</taxon>
        <taxon>Thalassobacterium</taxon>
    </lineage>
</organism>
<reference evidence="1 2" key="1">
    <citation type="submission" date="2023-04" db="EMBL/GenBank/DDBJ databases">
        <title>A novel bacteria isolated from coastal sediment.</title>
        <authorList>
            <person name="Liu X.-J."/>
            <person name="Du Z.-J."/>
        </authorList>
    </citation>
    <scope>NUCLEOTIDE SEQUENCE [LARGE SCALE GENOMIC DNA]</scope>
    <source>
        <strain evidence="1 2">SDUM461003</strain>
    </source>
</reference>
<dbReference type="Proteomes" id="UP001225316">
    <property type="component" value="Unassembled WGS sequence"/>
</dbReference>
<dbReference type="RefSeq" id="WP_308950310.1">
    <property type="nucleotide sequence ID" value="NZ_JARXHW010000022.1"/>
</dbReference>
<comment type="caution">
    <text evidence="1">The sequence shown here is derived from an EMBL/GenBank/DDBJ whole genome shotgun (WGS) entry which is preliminary data.</text>
</comment>
<dbReference type="EMBL" id="JARXHW010000022">
    <property type="protein sequence ID" value="MDQ8207944.1"/>
    <property type="molecule type" value="Genomic_DNA"/>
</dbReference>
<evidence type="ECO:0000313" key="2">
    <source>
        <dbReference type="Proteomes" id="UP001225316"/>
    </source>
</evidence>